<feature type="region of interest" description="Disordered" evidence="1">
    <location>
        <begin position="51"/>
        <end position="83"/>
    </location>
</feature>
<evidence type="ECO:0000313" key="2">
    <source>
        <dbReference type="EMBL" id="EON62201.1"/>
    </source>
</evidence>
<feature type="compositionally biased region" description="Polar residues" evidence="1">
    <location>
        <begin position="411"/>
        <end position="421"/>
    </location>
</feature>
<feature type="compositionally biased region" description="Basic and acidic residues" evidence="1">
    <location>
        <begin position="467"/>
        <end position="479"/>
    </location>
</feature>
<dbReference type="AlphaFoldDB" id="R7YKQ3"/>
<feature type="region of interest" description="Disordered" evidence="1">
    <location>
        <begin position="411"/>
        <end position="492"/>
    </location>
</feature>
<feature type="compositionally biased region" description="Polar residues" evidence="1">
    <location>
        <begin position="56"/>
        <end position="69"/>
    </location>
</feature>
<gene>
    <name evidence="2" type="ORF">W97_01421</name>
</gene>
<dbReference type="HOGENOM" id="CLU_554337_0_0_1"/>
<evidence type="ECO:0000256" key="1">
    <source>
        <dbReference type="SAM" id="MobiDB-lite"/>
    </source>
</evidence>
<sequence>MSSDLETVRRMNIEGAISPGASIRICTNDVSATGTLIAAVAASPVLLAVPEDPISRTPSTSRRNPPSLESRSRTASSTRPAADVEVDVVPLGPETVSPNVYVTSARPEEIAEHGGQVLPPPARGRLRRWLRNNSVIVAGRRLRSSITNSHVGRILHAHRTAAVNSTIANPRAALTTTLAVEIPITLPPSVRTSRSPSPPLQAVSQLAPEAPRTDLPARLSARPSPTAPSFGNPSQRDADPYTYPLSPGASTLPTDFERAPLAQQTPAERSTVSRCECSPNCHCMRRDASQTSEQSQGLPTSSTPDENNSDSGARHVPQDLADFPHDTRGIGDRFVDPRSQRSRYFYGELPMTDGSERNSSLRLRDPNRESGATFSSQATTAYSADPLPGVPAVATASPSPLGLSLVTQNLPPAAPTNQTNGGLIDGGRTPTGPDSIDSNRTPTTAVRANGALSDSVHGPVPNSFSALEDHNDLPDHEPSTSEIPSPTEPTRD</sequence>
<feature type="region of interest" description="Disordered" evidence="1">
    <location>
        <begin position="188"/>
        <end position="254"/>
    </location>
</feature>
<feature type="compositionally biased region" description="Polar residues" evidence="1">
    <location>
        <begin position="262"/>
        <end position="273"/>
    </location>
</feature>
<keyword evidence="3" id="KW-1185">Reference proteome</keyword>
<feature type="compositionally biased region" description="Basic and acidic residues" evidence="1">
    <location>
        <begin position="312"/>
        <end position="339"/>
    </location>
</feature>
<dbReference type="RefSeq" id="XP_007777518.1">
    <property type="nucleotide sequence ID" value="XM_007779328.1"/>
</dbReference>
<feature type="compositionally biased region" description="Polar residues" evidence="1">
    <location>
        <begin position="370"/>
        <end position="382"/>
    </location>
</feature>
<evidence type="ECO:0000313" key="3">
    <source>
        <dbReference type="Proteomes" id="UP000016924"/>
    </source>
</evidence>
<feature type="region of interest" description="Disordered" evidence="1">
    <location>
        <begin position="287"/>
        <end position="386"/>
    </location>
</feature>
<protein>
    <submittedName>
        <fullName evidence="2">Uncharacterized protein</fullName>
    </submittedName>
</protein>
<feature type="compositionally biased region" description="Polar residues" evidence="1">
    <location>
        <begin position="289"/>
        <end position="311"/>
    </location>
</feature>
<organism evidence="2 3">
    <name type="scientific">Coniosporium apollinis (strain CBS 100218)</name>
    <name type="common">Rock-inhabiting black yeast</name>
    <dbReference type="NCBI Taxonomy" id="1168221"/>
    <lineage>
        <taxon>Eukaryota</taxon>
        <taxon>Fungi</taxon>
        <taxon>Dikarya</taxon>
        <taxon>Ascomycota</taxon>
        <taxon>Pezizomycotina</taxon>
        <taxon>Dothideomycetes</taxon>
        <taxon>Dothideomycetes incertae sedis</taxon>
        <taxon>Coniosporium</taxon>
    </lineage>
</organism>
<dbReference type="Proteomes" id="UP000016924">
    <property type="component" value="Unassembled WGS sequence"/>
</dbReference>
<accession>R7YKQ3</accession>
<dbReference type="GeneID" id="19898732"/>
<dbReference type="EMBL" id="JH767558">
    <property type="protein sequence ID" value="EON62201.1"/>
    <property type="molecule type" value="Genomic_DNA"/>
</dbReference>
<feature type="region of interest" description="Disordered" evidence="1">
    <location>
        <begin position="262"/>
        <end position="281"/>
    </location>
</feature>
<feature type="compositionally biased region" description="Polar residues" evidence="1">
    <location>
        <begin position="436"/>
        <end position="446"/>
    </location>
</feature>
<proteinExistence type="predicted"/>
<dbReference type="OrthoDB" id="10450664at2759"/>
<reference evidence="3" key="1">
    <citation type="submission" date="2012-06" db="EMBL/GenBank/DDBJ databases">
        <title>The genome sequence of Coniosporium apollinis CBS 100218.</title>
        <authorList>
            <consortium name="The Broad Institute Genome Sequencing Platform"/>
            <person name="Cuomo C."/>
            <person name="Gorbushina A."/>
            <person name="Noack S."/>
            <person name="Walker B."/>
            <person name="Young S.K."/>
            <person name="Zeng Q."/>
            <person name="Gargeya S."/>
            <person name="Fitzgerald M."/>
            <person name="Haas B."/>
            <person name="Abouelleil A."/>
            <person name="Alvarado L."/>
            <person name="Arachchi H.M."/>
            <person name="Berlin A.M."/>
            <person name="Chapman S.B."/>
            <person name="Goldberg J."/>
            <person name="Griggs A."/>
            <person name="Gujja S."/>
            <person name="Hansen M."/>
            <person name="Howarth C."/>
            <person name="Imamovic A."/>
            <person name="Larimer J."/>
            <person name="McCowan C."/>
            <person name="Montmayeur A."/>
            <person name="Murphy C."/>
            <person name="Neiman D."/>
            <person name="Pearson M."/>
            <person name="Priest M."/>
            <person name="Roberts A."/>
            <person name="Saif S."/>
            <person name="Shea T."/>
            <person name="Sisk P."/>
            <person name="Sykes S."/>
            <person name="Wortman J."/>
            <person name="Nusbaum C."/>
            <person name="Birren B."/>
        </authorList>
    </citation>
    <scope>NUCLEOTIDE SEQUENCE [LARGE SCALE GENOMIC DNA]</scope>
    <source>
        <strain evidence="3">CBS 100218</strain>
    </source>
</reference>
<name>R7YKQ3_CONA1</name>